<gene>
    <name evidence="2" type="ORF">MES5069_450039</name>
</gene>
<comment type="caution">
    <text evidence="2">The sequence shown here is derived from an EMBL/GenBank/DDBJ whole genome shotgun (WGS) entry which is preliminary data.</text>
</comment>
<dbReference type="EMBL" id="CAKXZT010000141">
    <property type="protein sequence ID" value="CAH2405063.1"/>
    <property type="molecule type" value="Genomic_DNA"/>
</dbReference>
<organism evidence="2 3">
    <name type="scientific">Mesorhizobium escarrei</name>
    <dbReference type="NCBI Taxonomy" id="666018"/>
    <lineage>
        <taxon>Bacteria</taxon>
        <taxon>Pseudomonadati</taxon>
        <taxon>Pseudomonadota</taxon>
        <taxon>Alphaproteobacteria</taxon>
        <taxon>Hyphomicrobiales</taxon>
        <taxon>Phyllobacteriaceae</taxon>
        <taxon>Mesorhizobium</taxon>
    </lineage>
</organism>
<name>A0ABM9E7E8_9HYPH</name>
<evidence type="ECO:0000313" key="2">
    <source>
        <dbReference type="EMBL" id="CAH2405063.1"/>
    </source>
</evidence>
<keyword evidence="3" id="KW-1185">Reference proteome</keyword>
<proteinExistence type="predicted"/>
<feature type="domain" description="Transposase IS116/IS110/IS902 C-terminal" evidence="1">
    <location>
        <begin position="3"/>
        <end position="48"/>
    </location>
</feature>
<dbReference type="Proteomes" id="UP001153050">
    <property type="component" value="Unassembled WGS sequence"/>
</dbReference>
<evidence type="ECO:0000259" key="1">
    <source>
        <dbReference type="Pfam" id="PF02371"/>
    </source>
</evidence>
<sequence length="73" mass="8008">MPMSILGVGAITRTSFATAIEDPGNFKKSRSVSAWIGLTTRRYRSAKSIMMAIYPDAATAICEGFSTKQRRSF</sequence>
<dbReference type="Pfam" id="PF02371">
    <property type="entry name" value="Transposase_20"/>
    <property type="match status" value="1"/>
</dbReference>
<protein>
    <recommendedName>
        <fullName evidence="1">Transposase IS116/IS110/IS902 C-terminal domain-containing protein</fullName>
    </recommendedName>
</protein>
<dbReference type="InterPro" id="IPR003346">
    <property type="entry name" value="Transposase_20"/>
</dbReference>
<accession>A0ABM9E7E8</accession>
<reference evidence="2 3" key="1">
    <citation type="submission" date="2022-03" db="EMBL/GenBank/DDBJ databases">
        <authorList>
            <person name="Brunel B."/>
        </authorList>
    </citation>
    <scope>NUCLEOTIDE SEQUENCE [LARGE SCALE GENOMIC DNA]</scope>
    <source>
        <strain evidence="2">STM5069sample</strain>
    </source>
</reference>
<evidence type="ECO:0000313" key="3">
    <source>
        <dbReference type="Proteomes" id="UP001153050"/>
    </source>
</evidence>